<dbReference type="GO" id="GO:0003677">
    <property type="term" value="F:DNA binding"/>
    <property type="evidence" value="ECO:0007669"/>
    <property type="project" value="InterPro"/>
</dbReference>
<dbReference type="InterPro" id="IPR001387">
    <property type="entry name" value="Cro/C1-type_HTH"/>
</dbReference>
<dbReference type="AlphaFoldDB" id="A0A7X0J9Q2"/>
<dbReference type="InterPro" id="IPR010982">
    <property type="entry name" value="Lambda_DNA-bd_dom_sf"/>
</dbReference>
<dbReference type="SMART" id="SM00530">
    <property type="entry name" value="HTH_XRE"/>
    <property type="match status" value="1"/>
</dbReference>
<dbReference type="PROSITE" id="PS50943">
    <property type="entry name" value="HTH_CROC1"/>
    <property type="match status" value="1"/>
</dbReference>
<gene>
    <name evidence="2" type="ORF">HDF25_004725</name>
</gene>
<sequence length="190" mass="21836">MYLKIINNVQLADVAENDKSALKEYGKRVRTFRKEANISQEALATFAQLYQSYIASIEKGDINIGILAQETLSNTFGVKHYQLSDPDFPIPPKNVLRENIRRYIASKNIDPACLKDKMPNHVRHMNDLLKTGFLNEARTSKQIAEKYKNEYELEISPTRITEILRKGPGSNNIEIIRPLNGKQNKYKLKQ</sequence>
<dbReference type="SUPFAM" id="SSF47413">
    <property type="entry name" value="lambda repressor-like DNA-binding domains"/>
    <property type="match status" value="1"/>
</dbReference>
<evidence type="ECO:0000313" key="2">
    <source>
        <dbReference type="EMBL" id="MBB6502542.1"/>
    </source>
</evidence>
<dbReference type="Pfam" id="PF01381">
    <property type="entry name" value="HTH_3"/>
    <property type="match status" value="1"/>
</dbReference>
<dbReference type="CDD" id="cd00093">
    <property type="entry name" value="HTH_XRE"/>
    <property type="match status" value="1"/>
</dbReference>
<name>A0A7X0J9Q2_9SPHI</name>
<dbReference type="Proteomes" id="UP000521017">
    <property type="component" value="Unassembled WGS sequence"/>
</dbReference>
<accession>A0A7X0J9Q2</accession>
<proteinExistence type="predicted"/>
<reference evidence="2 3" key="1">
    <citation type="submission" date="2020-08" db="EMBL/GenBank/DDBJ databases">
        <title>Genomic Encyclopedia of Type Strains, Phase IV (KMG-V): Genome sequencing to study the core and pangenomes of soil and plant-associated prokaryotes.</title>
        <authorList>
            <person name="Whitman W."/>
        </authorList>
    </citation>
    <scope>NUCLEOTIDE SEQUENCE [LARGE SCALE GENOMIC DNA]</scope>
    <source>
        <strain evidence="2 3">M2T3</strain>
    </source>
</reference>
<evidence type="ECO:0000313" key="3">
    <source>
        <dbReference type="Proteomes" id="UP000521017"/>
    </source>
</evidence>
<dbReference type="EMBL" id="JACHCC010000014">
    <property type="protein sequence ID" value="MBB6502542.1"/>
    <property type="molecule type" value="Genomic_DNA"/>
</dbReference>
<feature type="domain" description="HTH cro/C1-type" evidence="1">
    <location>
        <begin position="29"/>
        <end position="83"/>
    </location>
</feature>
<dbReference type="Gene3D" id="1.10.260.40">
    <property type="entry name" value="lambda repressor-like DNA-binding domains"/>
    <property type="match status" value="1"/>
</dbReference>
<organism evidence="2 3">
    <name type="scientific">Pedobacter cryoconitis</name>
    <dbReference type="NCBI Taxonomy" id="188932"/>
    <lineage>
        <taxon>Bacteria</taxon>
        <taxon>Pseudomonadati</taxon>
        <taxon>Bacteroidota</taxon>
        <taxon>Sphingobacteriia</taxon>
        <taxon>Sphingobacteriales</taxon>
        <taxon>Sphingobacteriaceae</taxon>
        <taxon>Pedobacter</taxon>
    </lineage>
</organism>
<protein>
    <submittedName>
        <fullName evidence="2">Transcriptional regulator with XRE-family HTH domain</fullName>
    </submittedName>
</protein>
<evidence type="ECO:0000259" key="1">
    <source>
        <dbReference type="PROSITE" id="PS50943"/>
    </source>
</evidence>
<dbReference type="RefSeq" id="WP_184628791.1">
    <property type="nucleotide sequence ID" value="NZ_JACHCC010000014.1"/>
</dbReference>
<comment type="caution">
    <text evidence="2">The sequence shown here is derived from an EMBL/GenBank/DDBJ whole genome shotgun (WGS) entry which is preliminary data.</text>
</comment>